<evidence type="ECO:0000313" key="1">
    <source>
        <dbReference type="EMBL" id="OAY41428.1"/>
    </source>
</evidence>
<name>A0A2C9V9I5_MANES</name>
<proteinExistence type="predicted"/>
<protein>
    <submittedName>
        <fullName evidence="1">Uncharacterized protein</fullName>
    </submittedName>
</protein>
<gene>
    <name evidence="1" type="ORF">MANES_09G101100</name>
</gene>
<dbReference type="EMBL" id="CM004395">
    <property type="protein sequence ID" value="OAY41428.1"/>
    <property type="molecule type" value="Genomic_DNA"/>
</dbReference>
<dbReference type="AlphaFoldDB" id="A0A2C9V9I5"/>
<organism evidence="1">
    <name type="scientific">Manihot esculenta</name>
    <name type="common">Cassava</name>
    <name type="synonym">Jatropha manihot</name>
    <dbReference type="NCBI Taxonomy" id="3983"/>
    <lineage>
        <taxon>Eukaryota</taxon>
        <taxon>Viridiplantae</taxon>
        <taxon>Streptophyta</taxon>
        <taxon>Embryophyta</taxon>
        <taxon>Tracheophyta</taxon>
        <taxon>Spermatophyta</taxon>
        <taxon>Magnoliopsida</taxon>
        <taxon>eudicotyledons</taxon>
        <taxon>Gunneridae</taxon>
        <taxon>Pentapetalae</taxon>
        <taxon>rosids</taxon>
        <taxon>fabids</taxon>
        <taxon>Malpighiales</taxon>
        <taxon>Euphorbiaceae</taxon>
        <taxon>Crotonoideae</taxon>
        <taxon>Manihoteae</taxon>
        <taxon>Manihot</taxon>
    </lineage>
</organism>
<reference evidence="1" key="1">
    <citation type="submission" date="2016-02" db="EMBL/GenBank/DDBJ databases">
        <title>WGS assembly of Manihot esculenta.</title>
        <authorList>
            <person name="Bredeson J.V."/>
            <person name="Prochnik S.E."/>
            <person name="Lyons J.B."/>
            <person name="Schmutz J."/>
            <person name="Grimwood J."/>
            <person name="Vrebalov J."/>
            <person name="Bart R.S."/>
            <person name="Amuge T."/>
            <person name="Ferguson M.E."/>
            <person name="Green R."/>
            <person name="Putnam N."/>
            <person name="Stites J."/>
            <person name="Rounsley S."/>
            <person name="Rokhsar D.S."/>
        </authorList>
    </citation>
    <scope>NUCLEOTIDE SEQUENCE [LARGE SCALE GENOMIC DNA]</scope>
    <source>
        <tissue evidence="1">Leaf</tissue>
    </source>
</reference>
<accession>A0A2C9V9I5</accession>
<sequence>MKGNLIKREKILQHEGQCIPPILTSTKREATPKRKMAKNVLSSNDILNNALRYSESPWSPMANPKFPNQLL</sequence>